<accession>A0A520LP44</accession>
<gene>
    <name evidence="9" type="ORF">EVB02_00465</name>
</gene>
<comment type="catalytic activity">
    <reaction evidence="1">
        <text>[protein]-peptidylproline (omega=180) = [protein]-peptidylproline (omega=0)</text>
        <dbReference type="Rhea" id="RHEA:16237"/>
        <dbReference type="Rhea" id="RHEA-COMP:10747"/>
        <dbReference type="Rhea" id="RHEA-COMP:10748"/>
        <dbReference type="ChEBI" id="CHEBI:83833"/>
        <dbReference type="ChEBI" id="CHEBI:83834"/>
        <dbReference type="EC" id="5.2.1.8"/>
    </reaction>
</comment>
<keyword evidence="6 7" id="KW-0413">Isomerase</keyword>
<evidence type="ECO:0000256" key="2">
    <source>
        <dbReference type="ARBA" id="ARBA00007656"/>
    </source>
</evidence>
<dbReference type="GO" id="GO:0003755">
    <property type="term" value="F:peptidyl-prolyl cis-trans isomerase activity"/>
    <property type="evidence" value="ECO:0007669"/>
    <property type="project" value="UniProtKB-KW"/>
</dbReference>
<evidence type="ECO:0000256" key="4">
    <source>
        <dbReference type="ARBA" id="ARBA00022729"/>
    </source>
</evidence>
<proteinExistence type="inferred from homology"/>
<evidence type="ECO:0000256" key="7">
    <source>
        <dbReference type="PROSITE-ProRule" id="PRU00278"/>
    </source>
</evidence>
<dbReference type="Pfam" id="PF13145">
    <property type="entry name" value="Rotamase_2"/>
    <property type="match status" value="1"/>
</dbReference>
<dbReference type="Proteomes" id="UP000318148">
    <property type="component" value="Unassembled WGS sequence"/>
</dbReference>
<dbReference type="PANTHER" id="PTHR47245">
    <property type="entry name" value="PEPTIDYLPROLYL ISOMERASE"/>
    <property type="match status" value="1"/>
</dbReference>
<evidence type="ECO:0000313" key="10">
    <source>
        <dbReference type="Proteomes" id="UP000318148"/>
    </source>
</evidence>
<dbReference type="PANTHER" id="PTHR47245:SF1">
    <property type="entry name" value="FOLDASE PROTEIN PRSA"/>
    <property type="match status" value="1"/>
</dbReference>
<dbReference type="AlphaFoldDB" id="A0A520LP44"/>
<evidence type="ECO:0000256" key="5">
    <source>
        <dbReference type="ARBA" id="ARBA00023110"/>
    </source>
</evidence>
<dbReference type="EMBL" id="SHBO01000003">
    <property type="protein sequence ID" value="RZO08621.1"/>
    <property type="molecule type" value="Genomic_DNA"/>
</dbReference>
<protein>
    <recommendedName>
        <fullName evidence="3">peptidylprolyl isomerase</fullName>
        <ecNumber evidence="3">5.2.1.8</ecNumber>
    </recommendedName>
</protein>
<evidence type="ECO:0000313" key="9">
    <source>
        <dbReference type="EMBL" id="RZO08621.1"/>
    </source>
</evidence>
<organism evidence="9 10">
    <name type="scientific">SAR92 clade bacterium</name>
    <dbReference type="NCBI Taxonomy" id="2315479"/>
    <lineage>
        <taxon>Bacteria</taxon>
        <taxon>Pseudomonadati</taxon>
        <taxon>Pseudomonadota</taxon>
        <taxon>Gammaproteobacteria</taxon>
        <taxon>Cellvibrionales</taxon>
        <taxon>Porticoccaceae</taxon>
        <taxon>SAR92 clade</taxon>
    </lineage>
</organism>
<keyword evidence="4" id="KW-0732">Signal</keyword>
<evidence type="ECO:0000256" key="1">
    <source>
        <dbReference type="ARBA" id="ARBA00000971"/>
    </source>
</evidence>
<comment type="similarity">
    <text evidence="2">Belongs to the PpiC/parvulin rotamase family.</text>
</comment>
<evidence type="ECO:0000256" key="6">
    <source>
        <dbReference type="ARBA" id="ARBA00023235"/>
    </source>
</evidence>
<name>A0A520LP44_9GAMM</name>
<feature type="domain" description="PpiC" evidence="8">
    <location>
        <begin position="147"/>
        <end position="251"/>
    </location>
</feature>
<reference evidence="9 10" key="1">
    <citation type="submission" date="2019-02" db="EMBL/GenBank/DDBJ databases">
        <title>Prokaryotic population dynamics and viral predation in marine succession experiment using metagenomics: the confinement effect.</title>
        <authorList>
            <person name="Haro-Moreno J.M."/>
            <person name="Rodriguez-Valera F."/>
            <person name="Lopez-Perez M."/>
        </authorList>
    </citation>
    <scope>NUCLEOTIDE SEQUENCE [LARGE SCALE GENOMIC DNA]</scope>
    <source>
        <strain evidence="9">MED-G169</strain>
    </source>
</reference>
<keyword evidence="5 7" id="KW-0697">Rotamase</keyword>
<dbReference type="InterPro" id="IPR050245">
    <property type="entry name" value="PrsA_foldase"/>
</dbReference>
<sequence length="301" mass="35719">MKNFILKILREPIVQFGLLASLLLYVDINRNPDDYKNSNYQIMIDDNILINFMQQRAKIFNPDEAINIYQNLAELEKKKLMTDFFHQEALYREALINNFDKNDPIIKRRLVQKVDYLSQGFYDEVSPISRRDLENYFEKNKENYRKPALITFTHVFLKDKNKVDDTTLRRAEALMETLNEKVVLFEESGLYGERFLYNRNYVNRESSEIESHFGEQFKNAVFAYSSSKREKPAWIGPIQSDYGWHLVLITQISDSYTPTLNSVEADVRGDLYREEQFASKMRRLNQVKAKYELIDQTDSYD</sequence>
<dbReference type="InterPro" id="IPR000297">
    <property type="entry name" value="PPIase_PpiC"/>
</dbReference>
<evidence type="ECO:0000259" key="8">
    <source>
        <dbReference type="PROSITE" id="PS50198"/>
    </source>
</evidence>
<evidence type="ECO:0000256" key="3">
    <source>
        <dbReference type="ARBA" id="ARBA00013194"/>
    </source>
</evidence>
<dbReference type="PROSITE" id="PS50198">
    <property type="entry name" value="PPIC_PPIASE_2"/>
    <property type="match status" value="1"/>
</dbReference>
<dbReference type="EC" id="5.2.1.8" evidence="3"/>
<comment type="caution">
    <text evidence="9">The sequence shown here is derived from an EMBL/GenBank/DDBJ whole genome shotgun (WGS) entry which is preliminary data.</text>
</comment>